<dbReference type="GO" id="GO:0005975">
    <property type="term" value="P:carbohydrate metabolic process"/>
    <property type="evidence" value="ECO:0007669"/>
    <property type="project" value="InterPro"/>
</dbReference>
<dbReference type="EMBL" id="JBEDNW010000001">
    <property type="protein sequence ID" value="MEZ3166255.1"/>
    <property type="molecule type" value="Genomic_DNA"/>
</dbReference>
<organism evidence="2 4">
    <name type="scientific">Halorubrum ejinorense</name>
    <dbReference type="NCBI Taxonomy" id="425309"/>
    <lineage>
        <taxon>Archaea</taxon>
        <taxon>Methanobacteriati</taxon>
        <taxon>Methanobacteriota</taxon>
        <taxon>Stenosarchaea group</taxon>
        <taxon>Halobacteria</taxon>
        <taxon>Halobacteriales</taxon>
        <taxon>Haloferacaceae</taxon>
        <taxon>Halorubrum</taxon>
    </lineage>
</organism>
<dbReference type="Gene3D" id="1.50.10.10">
    <property type="match status" value="1"/>
</dbReference>
<dbReference type="PIRSF" id="PIRSF006402">
    <property type="entry name" value="UCP006402_thioredoxin"/>
    <property type="match status" value="1"/>
</dbReference>
<reference evidence="2" key="1">
    <citation type="journal article" date="2014" name="Int. J. Syst. Evol. Microbiol.">
        <title>Complete genome sequence of Corynebacterium casei LMG S-19264T (=DSM 44701T), isolated from a smear-ripened cheese.</title>
        <authorList>
            <consortium name="US DOE Joint Genome Institute (JGI-PGF)"/>
            <person name="Walter F."/>
            <person name="Albersmeier A."/>
            <person name="Kalinowski J."/>
            <person name="Ruckert C."/>
        </authorList>
    </citation>
    <scope>NUCLEOTIDE SEQUENCE</scope>
    <source>
        <strain evidence="2">JCM 14265</strain>
    </source>
</reference>
<accession>A0AAV3SM34</accession>
<comment type="caution">
    <text evidence="2">The sequence shown here is derived from an EMBL/GenBank/DDBJ whole genome shotgun (WGS) entry which is preliminary data.</text>
</comment>
<evidence type="ECO:0000313" key="5">
    <source>
        <dbReference type="Proteomes" id="UP001567571"/>
    </source>
</evidence>
<dbReference type="PANTHER" id="PTHR42899:SF1">
    <property type="entry name" value="SPERMATOGENESIS-ASSOCIATED PROTEIN 20"/>
    <property type="match status" value="1"/>
</dbReference>
<dbReference type="InterPro" id="IPR036249">
    <property type="entry name" value="Thioredoxin-like_sf"/>
</dbReference>
<dbReference type="SUPFAM" id="SSF52833">
    <property type="entry name" value="Thioredoxin-like"/>
    <property type="match status" value="1"/>
</dbReference>
<dbReference type="InterPro" id="IPR004879">
    <property type="entry name" value="Ssp411-like_TRX"/>
</dbReference>
<dbReference type="Proteomes" id="UP001501425">
    <property type="component" value="Unassembled WGS sequence"/>
</dbReference>
<evidence type="ECO:0000313" key="4">
    <source>
        <dbReference type="Proteomes" id="UP001501425"/>
    </source>
</evidence>
<evidence type="ECO:0000313" key="2">
    <source>
        <dbReference type="EMBL" id="GAA0529736.1"/>
    </source>
</evidence>
<dbReference type="PANTHER" id="PTHR42899">
    <property type="entry name" value="SPERMATOGENESIS-ASSOCIATED PROTEIN 20"/>
    <property type="match status" value="1"/>
</dbReference>
<dbReference type="InterPro" id="IPR008928">
    <property type="entry name" value="6-hairpin_glycosidase_sf"/>
</dbReference>
<dbReference type="Proteomes" id="UP001567571">
    <property type="component" value="Unassembled WGS sequence"/>
</dbReference>
<dbReference type="InterPro" id="IPR024705">
    <property type="entry name" value="Ssp411"/>
</dbReference>
<sequence>MSDETRVEWRDWGPEAFAEADERDCPVLLSLSATWCEGCHEMDAITYAEPRIAANVNEGFVPVRVDVDRHPRVRERYNMGGFPTTAFLTPEGELLTGAGYLDVDGMRQVLESVRSMWTEKGRDAGRVPRALNADLPPRGELTDEIESHLAGQVEVKYDDDYAGWGTDAKFPLPRTVEFALKRDRNRALRTLDAVRDHLTDDVDGGFFRYAGTSDWGDVAYEKPLDTNAAVTRAFANAFLHTGDEAYLDPALDAVEFLTDDLWTGYGVGGSLGPGLGRAYYAAPAEERADLDEPRRDLTVFAGGNALAADALLAVTAYTDDERARGYADRILDGLERDLIDADSGEVTHYRGSDEAGESDLLEDAARVVEAYVRAAGVRGEGIDVARAVADRAIGRLRVDGSFVDGPRSGPGLLDRSFRPLDANVEMATALADLAAFTGEDRYREVARETAEAFAGATERLGVQVAGYGSLVGRLRRGTTVIGVGADPGSDLHRAAWRVADHEKVVVPNADDADGSLPRSVPSGTAVVFAGDDASEPAETPDELMDQVGEVLS</sequence>
<dbReference type="InterPro" id="IPR013766">
    <property type="entry name" value="Thioredoxin_domain"/>
</dbReference>
<name>A0AAV3SM34_9EURY</name>
<reference evidence="3 5" key="3">
    <citation type="submission" date="2024-06" db="EMBL/GenBank/DDBJ databases">
        <title>Halorubrum miltondacostae sp. nov., a potential PHA producer isolated from an inland solar saltern in Rio Maior, Portugal.</title>
        <authorList>
            <person name="Albuquerque L."/>
            <person name="Viver T."/>
            <person name="Barroso C."/>
            <person name="Claudino R."/>
            <person name="Galvan M."/>
            <person name="Simoes G."/>
            <person name="Lobo Da Cunha A."/>
            <person name="Egas C."/>
        </authorList>
    </citation>
    <scope>NUCLEOTIDE SEQUENCE [LARGE SCALE GENOMIC DNA]</scope>
    <source>
        <strain evidence="3 5">DSM 18646</strain>
    </source>
</reference>
<gene>
    <name evidence="3" type="ORF">ABNG02_02795</name>
    <name evidence="2" type="ORF">GCM10008994_00330</name>
</gene>
<dbReference type="Gene3D" id="3.40.30.10">
    <property type="entry name" value="Glutaredoxin"/>
    <property type="match status" value="1"/>
</dbReference>
<dbReference type="InterPro" id="IPR012341">
    <property type="entry name" value="6hp_glycosidase-like_sf"/>
</dbReference>
<dbReference type="EMBL" id="BAAADQ010000001">
    <property type="protein sequence ID" value="GAA0529736.1"/>
    <property type="molecule type" value="Genomic_DNA"/>
</dbReference>
<dbReference type="SUPFAM" id="SSF48208">
    <property type="entry name" value="Six-hairpin glycosidases"/>
    <property type="match status" value="1"/>
</dbReference>
<dbReference type="Pfam" id="PF03190">
    <property type="entry name" value="Thioredox_DsbH"/>
    <property type="match status" value="1"/>
</dbReference>
<dbReference type="PROSITE" id="PS51352">
    <property type="entry name" value="THIOREDOXIN_2"/>
    <property type="match status" value="1"/>
</dbReference>
<dbReference type="RefSeq" id="WP_343775338.1">
    <property type="nucleotide sequence ID" value="NZ_BAAADQ010000001.1"/>
</dbReference>
<reference evidence="2" key="2">
    <citation type="submission" date="2023-12" db="EMBL/GenBank/DDBJ databases">
        <authorList>
            <person name="Sun Q."/>
            <person name="Inoue M."/>
        </authorList>
    </citation>
    <scope>NUCLEOTIDE SEQUENCE</scope>
    <source>
        <strain evidence="2">JCM 14265</strain>
    </source>
</reference>
<evidence type="ECO:0000259" key="1">
    <source>
        <dbReference type="PROSITE" id="PS51352"/>
    </source>
</evidence>
<feature type="domain" description="Thioredoxin" evidence="1">
    <location>
        <begin position="1"/>
        <end position="115"/>
    </location>
</feature>
<proteinExistence type="predicted"/>
<evidence type="ECO:0000313" key="3">
    <source>
        <dbReference type="EMBL" id="MEZ3166255.1"/>
    </source>
</evidence>
<protein>
    <submittedName>
        <fullName evidence="2">DUF255 domain-containing protein</fullName>
    </submittedName>
</protein>
<dbReference type="AlphaFoldDB" id="A0AAV3SM34"/>
<keyword evidence="5" id="KW-1185">Reference proteome</keyword>